<comment type="caution">
    <text evidence="2">The sequence shown here is derived from an EMBL/GenBank/DDBJ whole genome shotgun (WGS) entry which is preliminary data.</text>
</comment>
<name>A0A812P5L5_9DINO</name>
<accession>A0A812P5L5</accession>
<proteinExistence type="predicted"/>
<evidence type="ECO:0000313" key="3">
    <source>
        <dbReference type="Proteomes" id="UP000604046"/>
    </source>
</evidence>
<feature type="region of interest" description="Disordered" evidence="1">
    <location>
        <begin position="1"/>
        <end position="56"/>
    </location>
</feature>
<dbReference type="EMBL" id="CAJNDS010002147">
    <property type="protein sequence ID" value="CAE7351133.1"/>
    <property type="molecule type" value="Genomic_DNA"/>
</dbReference>
<gene>
    <name evidence="2" type="primary">dus</name>
    <name evidence="2" type="ORF">SNAT2548_LOCUS18509</name>
</gene>
<evidence type="ECO:0000313" key="2">
    <source>
        <dbReference type="EMBL" id="CAE7351133.1"/>
    </source>
</evidence>
<dbReference type="Proteomes" id="UP000604046">
    <property type="component" value="Unassembled WGS sequence"/>
</dbReference>
<dbReference type="OrthoDB" id="407134at2759"/>
<evidence type="ECO:0000256" key="1">
    <source>
        <dbReference type="SAM" id="MobiDB-lite"/>
    </source>
</evidence>
<sequence length="234" mass="24642">MGPGAAAAPTQNAGVPWFRPPPGLTGTGDDAASTTNSFAELGPVSPFSSPEAGPHLPPPALAGFGMEAGAAPAQNAGPLWFGSYGHPHVCNRPCVYLKKAPGGCPAGAACGYCHLPHTQSTAKPDKATRRAMERMTDQELLAASLPCLRRQAAAIRNPLADNVVELLEAEMMDPPVGRVDGRVRQVMARMSFYQLVSSSMQVIPDQVKQALVDLRLQLPPPEVANLTSQRSVFL</sequence>
<reference evidence="2" key="1">
    <citation type="submission" date="2021-02" db="EMBL/GenBank/DDBJ databases">
        <authorList>
            <person name="Dougan E. K."/>
            <person name="Rhodes N."/>
            <person name="Thang M."/>
            <person name="Chan C."/>
        </authorList>
    </citation>
    <scope>NUCLEOTIDE SEQUENCE</scope>
</reference>
<keyword evidence="3" id="KW-1185">Reference proteome</keyword>
<organism evidence="2 3">
    <name type="scientific">Symbiodinium natans</name>
    <dbReference type="NCBI Taxonomy" id="878477"/>
    <lineage>
        <taxon>Eukaryota</taxon>
        <taxon>Sar</taxon>
        <taxon>Alveolata</taxon>
        <taxon>Dinophyceae</taxon>
        <taxon>Suessiales</taxon>
        <taxon>Symbiodiniaceae</taxon>
        <taxon>Symbiodinium</taxon>
    </lineage>
</organism>
<dbReference type="AlphaFoldDB" id="A0A812P5L5"/>
<protein>
    <submittedName>
        <fullName evidence="2">Dus protein</fullName>
    </submittedName>
</protein>